<accession>A0A0D0FWS9</accession>
<organism evidence="1 2">
    <name type="scientific">Pedobacter lusitanus</name>
    <dbReference type="NCBI Taxonomy" id="1503925"/>
    <lineage>
        <taxon>Bacteria</taxon>
        <taxon>Pseudomonadati</taxon>
        <taxon>Bacteroidota</taxon>
        <taxon>Sphingobacteriia</taxon>
        <taxon>Sphingobacteriales</taxon>
        <taxon>Sphingobacteriaceae</taxon>
        <taxon>Pedobacter</taxon>
    </lineage>
</organism>
<dbReference type="STRING" id="1503925.TH53_12065"/>
<evidence type="ECO:0000313" key="2">
    <source>
        <dbReference type="Proteomes" id="UP000032049"/>
    </source>
</evidence>
<evidence type="ECO:0000313" key="1">
    <source>
        <dbReference type="EMBL" id="KIO76949.1"/>
    </source>
</evidence>
<protein>
    <submittedName>
        <fullName evidence="1">Uncharacterized protein</fullName>
    </submittedName>
</protein>
<dbReference type="Proteomes" id="UP000032049">
    <property type="component" value="Unassembled WGS sequence"/>
</dbReference>
<proteinExistence type="predicted"/>
<dbReference type="AlphaFoldDB" id="A0A0D0FWS9"/>
<gene>
    <name evidence="1" type="ORF">TH53_12065</name>
</gene>
<comment type="caution">
    <text evidence="1">The sequence shown here is derived from an EMBL/GenBank/DDBJ whole genome shotgun (WGS) entry which is preliminary data.</text>
</comment>
<keyword evidence="2" id="KW-1185">Reference proteome</keyword>
<reference evidence="1 2" key="1">
    <citation type="submission" date="2015-01" db="EMBL/GenBank/DDBJ databases">
        <title>Draft genome sequence of Pedobacter sp. NL19 isolated from sludge of an effluent treatment pond in an abandoned uranium mine.</title>
        <authorList>
            <person name="Santos T."/>
            <person name="Caetano T."/>
            <person name="Covas C."/>
            <person name="Cruz A."/>
            <person name="Mendo S."/>
        </authorList>
    </citation>
    <scope>NUCLEOTIDE SEQUENCE [LARGE SCALE GENOMIC DNA]</scope>
    <source>
        <strain evidence="1 2">NL19</strain>
    </source>
</reference>
<name>A0A0D0FWS9_9SPHI</name>
<sequence length="79" mass="9154">MLNCFVKLENKNSLMLMITTSTPISNSHYLNQHAENISSEYFNDLDLMFYESIKSQMDLLNKNPDEETISKILAYSKSL</sequence>
<dbReference type="EMBL" id="JXRA01000051">
    <property type="protein sequence ID" value="KIO76949.1"/>
    <property type="molecule type" value="Genomic_DNA"/>
</dbReference>